<keyword evidence="3 5" id="KW-1133">Transmembrane helix</keyword>
<feature type="transmembrane region" description="Helical" evidence="5">
    <location>
        <begin position="44"/>
        <end position="61"/>
    </location>
</feature>
<sequence length="273" mass="28088">MEASLAILFGCIVGFALGLTGGGGGVFAVPLLVYGLGIAPREAVGISLAAVGGTAISGALPRLLRNEVELRTGLFFAIAGMLGAPVGSYLSKFLPGNVLLACFAVLMFIVAYRMWQKSKGTAPAQVACQPAIEQDHSSCQRDENGELILTSKCARLLLLTGLATGVLSGLFGVGGGFVIVPALVLFSGMHIHRAIATSLFVIVLISASGVASHFVGGKEFPLALTLEFLVGGFTGMWLGGLLAKRLNGPTLQKIFATAVVLVAAFVIVKSTLL</sequence>
<evidence type="ECO:0000313" key="7">
    <source>
        <dbReference type="Proteomes" id="UP000253562"/>
    </source>
</evidence>
<evidence type="ECO:0000256" key="1">
    <source>
        <dbReference type="ARBA" id="ARBA00004141"/>
    </source>
</evidence>
<protein>
    <recommendedName>
        <fullName evidence="5">Probable membrane transporter protein</fullName>
    </recommendedName>
</protein>
<feature type="transmembrane region" description="Helical" evidence="5">
    <location>
        <begin position="195"/>
        <end position="215"/>
    </location>
</feature>
<dbReference type="OrthoDB" id="260143at2"/>
<evidence type="ECO:0000256" key="2">
    <source>
        <dbReference type="ARBA" id="ARBA00022692"/>
    </source>
</evidence>
<name>A0A368KUI6_9BACT</name>
<dbReference type="EMBL" id="QPEX01000010">
    <property type="protein sequence ID" value="RCS54039.1"/>
    <property type="molecule type" value="Genomic_DNA"/>
</dbReference>
<accession>A0A368KUI6</accession>
<evidence type="ECO:0000256" key="5">
    <source>
        <dbReference type="RuleBase" id="RU363041"/>
    </source>
</evidence>
<dbReference type="InterPro" id="IPR002781">
    <property type="entry name" value="TM_pro_TauE-like"/>
</dbReference>
<evidence type="ECO:0000313" key="6">
    <source>
        <dbReference type="EMBL" id="RCS54039.1"/>
    </source>
</evidence>
<comment type="similarity">
    <text evidence="5">Belongs to the 4-toluene sulfonate uptake permease (TSUP) (TC 2.A.102) family.</text>
</comment>
<evidence type="ECO:0000256" key="3">
    <source>
        <dbReference type="ARBA" id="ARBA00022989"/>
    </source>
</evidence>
<keyword evidence="4 5" id="KW-0472">Membrane</keyword>
<proteinExistence type="inferred from homology"/>
<feature type="transmembrane region" description="Helical" evidence="5">
    <location>
        <begin position="222"/>
        <end position="242"/>
    </location>
</feature>
<dbReference type="AlphaFoldDB" id="A0A368KUI6"/>
<dbReference type="PANTHER" id="PTHR43701:SF2">
    <property type="entry name" value="MEMBRANE TRANSPORTER PROTEIN YJNA-RELATED"/>
    <property type="match status" value="1"/>
</dbReference>
<feature type="transmembrane region" description="Helical" evidence="5">
    <location>
        <begin position="156"/>
        <end position="189"/>
    </location>
</feature>
<organism evidence="6 7">
    <name type="scientific">Bremerella cremea</name>
    <dbReference type="NCBI Taxonomy" id="1031537"/>
    <lineage>
        <taxon>Bacteria</taxon>
        <taxon>Pseudomonadati</taxon>
        <taxon>Planctomycetota</taxon>
        <taxon>Planctomycetia</taxon>
        <taxon>Pirellulales</taxon>
        <taxon>Pirellulaceae</taxon>
        <taxon>Bremerella</taxon>
    </lineage>
</organism>
<dbReference type="RefSeq" id="WP_114367105.1">
    <property type="nucleotide sequence ID" value="NZ_QPEX01000010.1"/>
</dbReference>
<reference evidence="6 7" key="1">
    <citation type="submission" date="2018-07" db="EMBL/GenBank/DDBJ databases">
        <title>Comparative genomes isolates from brazilian mangrove.</title>
        <authorList>
            <person name="De Araujo J.E."/>
            <person name="Taketani R.G."/>
            <person name="Silva M.C.P."/>
            <person name="Lourenco M.V."/>
            <person name="Oliveira V.M."/>
            <person name="Andreote F.D."/>
        </authorList>
    </citation>
    <scope>NUCLEOTIDE SEQUENCE [LARGE SCALE GENOMIC DNA]</scope>
    <source>
        <strain evidence="6 7">HEX PRIS-MGV</strain>
    </source>
</reference>
<dbReference type="GO" id="GO:0005886">
    <property type="term" value="C:plasma membrane"/>
    <property type="evidence" value="ECO:0007669"/>
    <property type="project" value="UniProtKB-SubCell"/>
</dbReference>
<evidence type="ECO:0000256" key="4">
    <source>
        <dbReference type="ARBA" id="ARBA00023136"/>
    </source>
</evidence>
<keyword evidence="5" id="KW-1003">Cell membrane</keyword>
<feature type="transmembrane region" description="Helical" evidence="5">
    <location>
        <begin position="96"/>
        <end position="115"/>
    </location>
</feature>
<feature type="transmembrane region" description="Helical" evidence="5">
    <location>
        <begin position="254"/>
        <end position="272"/>
    </location>
</feature>
<dbReference type="InterPro" id="IPR051598">
    <property type="entry name" value="TSUP/Inactive_protease-like"/>
</dbReference>
<comment type="caution">
    <text evidence="6">The sequence shown here is derived from an EMBL/GenBank/DDBJ whole genome shotgun (WGS) entry which is preliminary data.</text>
</comment>
<keyword evidence="2 5" id="KW-0812">Transmembrane</keyword>
<comment type="subcellular location">
    <subcellularLocation>
        <location evidence="5">Cell membrane</location>
        <topology evidence="5">Multi-pass membrane protein</topology>
    </subcellularLocation>
    <subcellularLocation>
        <location evidence="1">Membrane</location>
        <topology evidence="1">Multi-pass membrane protein</topology>
    </subcellularLocation>
</comment>
<gene>
    <name evidence="6" type="ORF">DTL42_02475</name>
</gene>
<dbReference type="Proteomes" id="UP000253562">
    <property type="component" value="Unassembled WGS sequence"/>
</dbReference>
<feature type="transmembrane region" description="Helical" evidence="5">
    <location>
        <begin position="73"/>
        <end position="90"/>
    </location>
</feature>
<dbReference type="PANTHER" id="PTHR43701">
    <property type="entry name" value="MEMBRANE TRANSPORTER PROTEIN MJ0441-RELATED"/>
    <property type="match status" value="1"/>
</dbReference>
<dbReference type="Pfam" id="PF01925">
    <property type="entry name" value="TauE"/>
    <property type="match status" value="1"/>
</dbReference>